<proteinExistence type="predicted"/>
<dbReference type="AlphaFoldDB" id="A0A5N8XCM4"/>
<name>A0A5N8XCM4_9ACTN</name>
<keyword evidence="3" id="KW-1185">Reference proteome</keyword>
<dbReference type="RefSeq" id="WP_152770316.1">
    <property type="nucleotide sequence ID" value="NZ_VJZC01000026.1"/>
</dbReference>
<organism evidence="2 3">
    <name type="scientific">Streptomyces spongiae</name>
    <dbReference type="NCBI Taxonomy" id="565072"/>
    <lineage>
        <taxon>Bacteria</taxon>
        <taxon>Bacillati</taxon>
        <taxon>Actinomycetota</taxon>
        <taxon>Actinomycetes</taxon>
        <taxon>Kitasatosporales</taxon>
        <taxon>Streptomycetaceae</taxon>
        <taxon>Streptomyces</taxon>
    </lineage>
</organism>
<comment type="caution">
    <text evidence="2">The sequence shown here is derived from an EMBL/GenBank/DDBJ whole genome shotgun (WGS) entry which is preliminary data.</text>
</comment>
<dbReference type="Proteomes" id="UP000400924">
    <property type="component" value="Unassembled WGS sequence"/>
</dbReference>
<feature type="region of interest" description="Disordered" evidence="1">
    <location>
        <begin position="50"/>
        <end position="73"/>
    </location>
</feature>
<reference evidence="2 3" key="1">
    <citation type="submission" date="2019-07" db="EMBL/GenBank/DDBJ databases">
        <title>New species of Amycolatopsis and Streptomyces.</title>
        <authorList>
            <person name="Duangmal K."/>
            <person name="Teo W.F.A."/>
            <person name="Lipun K."/>
        </authorList>
    </citation>
    <scope>NUCLEOTIDE SEQUENCE [LARGE SCALE GENOMIC DNA]</scope>
    <source>
        <strain evidence="2 3">NBRC 106415</strain>
    </source>
</reference>
<evidence type="ECO:0000313" key="3">
    <source>
        <dbReference type="Proteomes" id="UP000400924"/>
    </source>
</evidence>
<gene>
    <name evidence="2" type="ORF">FNH08_06695</name>
</gene>
<evidence type="ECO:0000256" key="1">
    <source>
        <dbReference type="SAM" id="MobiDB-lite"/>
    </source>
</evidence>
<protein>
    <submittedName>
        <fullName evidence="2">Uncharacterized protein</fullName>
    </submittedName>
</protein>
<evidence type="ECO:0000313" key="2">
    <source>
        <dbReference type="EMBL" id="MPY56866.1"/>
    </source>
</evidence>
<dbReference type="EMBL" id="VJZC01000026">
    <property type="protein sequence ID" value="MPY56866.1"/>
    <property type="molecule type" value="Genomic_DNA"/>
</dbReference>
<accession>A0A5N8XCM4</accession>
<sequence>MAPGTVYEITVDMTATSNVFLPVVMGIDQWRDEQEWPLPDTRWTDFHLTSAGHANTAGGDGALTAEPPTGGRS</sequence>